<comment type="subcellular location">
    <subcellularLocation>
        <location evidence="1">Cell membrane</location>
        <topology evidence="1">Multi-pass membrane protein</topology>
    </subcellularLocation>
</comment>
<keyword evidence="7 10" id="KW-1133">Transmembrane helix</keyword>
<keyword evidence="13" id="KW-1185">Reference proteome</keyword>
<dbReference type="KEGG" id="ksc:CD178_00223"/>
<feature type="transmembrane region" description="Helical" evidence="10">
    <location>
        <begin position="34"/>
        <end position="60"/>
    </location>
</feature>
<dbReference type="PRINTS" id="PR00171">
    <property type="entry name" value="SUGRTRNSPORT"/>
</dbReference>
<evidence type="ECO:0000256" key="6">
    <source>
        <dbReference type="ARBA" id="ARBA00022692"/>
    </source>
</evidence>
<dbReference type="Pfam" id="PF00083">
    <property type="entry name" value="Sugar_tr"/>
    <property type="match status" value="1"/>
</dbReference>
<evidence type="ECO:0000256" key="1">
    <source>
        <dbReference type="ARBA" id="ARBA00004651"/>
    </source>
</evidence>
<dbReference type="PANTHER" id="PTHR48020">
    <property type="entry name" value="PROTON MYO-INOSITOL COTRANSPORTER"/>
    <property type="match status" value="1"/>
</dbReference>
<keyword evidence="8 10" id="KW-0472">Membrane</keyword>
<evidence type="ECO:0000313" key="12">
    <source>
        <dbReference type="EMBL" id="AXY21050.1"/>
    </source>
</evidence>
<feature type="transmembrane region" description="Helical" evidence="10">
    <location>
        <begin position="303"/>
        <end position="323"/>
    </location>
</feature>
<evidence type="ECO:0000256" key="7">
    <source>
        <dbReference type="ARBA" id="ARBA00022989"/>
    </source>
</evidence>
<dbReference type="PROSITE" id="PS00216">
    <property type="entry name" value="SUGAR_TRANSPORT_1"/>
    <property type="match status" value="1"/>
</dbReference>
<feature type="domain" description="Major facilitator superfamily (MFS) profile" evidence="11">
    <location>
        <begin position="38"/>
        <end position="456"/>
    </location>
</feature>
<feature type="transmembrane region" description="Helical" evidence="10">
    <location>
        <begin position="268"/>
        <end position="291"/>
    </location>
</feature>
<feature type="transmembrane region" description="Helical" evidence="10">
    <location>
        <begin position="133"/>
        <end position="151"/>
    </location>
</feature>
<evidence type="ECO:0000256" key="9">
    <source>
        <dbReference type="RuleBase" id="RU003346"/>
    </source>
</evidence>
<name>A0A347W857_9PROT</name>
<dbReference type="SUPFAM" id="SSF103473">
    <property type="entry name" value="MFS general substrate transporter"/>
    <property type="match status" value="1"/>
</dbReference>
<feature type="transmembrane region" description="Helical" evidence="10">
    <location>
        <begin position="335"/>
        <end position="356"/>
    </location>
</feature>
<feature type="transmembrane region" description="Helical" evidence="10">
    <location>
        <begin position="402"/>
        <end position="428"/>
    </location>
</feature>
<comment type="similarity">
    <text evidence="2 9">Belongs to the major facilitator superfamily. Sugar transporter (TC 2.A.1.1) family.</text>
</comment>
<gene>
    <name evidence="12" type="primary">iolT</name>
    <name evidence="12" type="ORF">CD178_00223</name>
</gene>
<dbReference type="InterPro" id="IPR005829">
    <property type="entry name" value="Sugar_transporter_CS"/>
</dbReference>
<keyword evidence="3 9" id="KW-0813">Transport</keyword>
<evidence type="ECO:0000256" key="2">
    <source>
        <dbReference type="ARBA" id="ARBA00010992"/>
    </source>
</evidence>
<dbReference type="GO" id="GO:0005886">
    <property type="term" value="C:plasma membrane"/>
    <property type="evidence" value="ECO:0007669"/>
    <property type="project" value="UniProtKB-SubCell"/>
</dbReference>
<dbReference type="InterPro" id="IPR050814">
    <property type="entry name" value="Myo-inositol_Transporter"/>
</dbReference>
<feature type="transmembrane region" description="Helical" evidence="10">
    <location>
        <begin position="72"/>
        <end position="93"/>
    </location>
</feature>
<feature type="transmembrane region" description="Helical" evidence="10">
    <location>
        <begin position="105"/>
        <end position="127"/>
    </location>
</feature>
<dbReference type="InterPro" id="IPR003663">
    <property type="entry name" value="Sugar/inositol_transpt"/>
</dbReference>
<dbReference type="Proteomes" id="UP000264120">
    <property type="component" value="Chromosome"/>
</dbReference>
<dbReference type="EMBL" id="CP023036">
    <property type="protein sequence ID" value="AXY21050.1"/>
    <property type="molecule type" value="Genomic_DNA"/>
</dbReference>
<sequence length="487" mass="51297">MAGRAYSPETARIGKLKEHGLMAQDRQTVSGSGIVNLIAGVAATGGLLFGYDTGIISAALLQITPDFALGTLGQQVVTSAIVAGALGGCLVAAPLSDRLGRRYMIMFAALVFIVGTLVAALSPGAAVLVCARFILGLAVGMCSQIVPVYIAEIAPREKRGQMVVLFQLAVVSGILASFIAGYLCRNQSWRLMFGLGIIPAVILFVGMSVLPRSPRWLAMKGNLESAFEVLQRLRRDPQAARRELDTIIAMHDEQAPWSALAQPWVRPAVVASVGVALFCQISGINAVLYYAPTIFAGVGFGQNTALLTSIAIGVAMVVSTAFGSWAVDAWGRRRLLLRLIPGAVISLMVLGTMFAIGSTQGINTWITAAAVVCYAIFNVGSLSVAIWLVGAEVYPLSCRSKGMSLVAATHWTADLLISLTTLSLVQALGAAGTFWMYAAINLAAFVFVLRYVPETRGHSLEQIETALKGGTFYDLPDSGGSAAPVEA</sequence>
<dbReference type="PROSITE" id="PS00217">
    <property type="entry name" value="SUGAR_TRANSPORT_2"/>
    <property type="match status" value="1"/>
</dbReference>
<dbReference type="NCBIfam" id="TIGR00879">
    <property type="entry name" value="SP"/>
    <property type="match status" value="1"/>
</dbReference>
<accession>A0A347W857</accession>
<proteinExistence type="inferred from homology"/>
<feature type="transmembrane region" description="Helical" evidence="10">
    <location>
        <begin position="189"/>
        <end position="210"/>
    </location>
</feature>
<dbReference type="GO" id="GO:0022857">
    <property type="term" value="F:transmembrane transporter activity"/>
    <property type="evidence" value="ECO:0007669"/>
    <property type="project" value="InterPro"/>
</dbReference>
<evidence type="ECO:0000256" key="4">
    <source>
        <dbReference type="ARBA" id="ARBA00022475"/>
    </source>
</evidence>
<dbReference type="PANTHER" id="PTHR48020:SF12">
    <property type="entry name" value="PROTON MYO-INOSITOL COTRANSPORTER"/>
    <property type="match status" value="1"/>
</dbReference>
<protein>
    <submittedName>
        <fullName evidence="12">Major myo-inositol transporter IolT</fullName>
    </submittedName>
</protein>
<evidence type="ECO:0000256" key="5">
    <source>
        <dbReference type="ARBA" id="ARBA00022597"/>
    </source>
</evidence>
<dbReference type="InterPro" id="IPR020846">
    <property type="entry name" value="MFS_dom"/>
</dbReference>
<evidence type="ECO:0000259" key="11">
    <source>
        <dbReference type="PROSITE" id="PS50850"/>
    </source>
</evidence>
<feature type="transmembrane region" description="Helical" evidence="10">
    <location>
        <begin position="163"/>
        <end position="183"/>
    </location>
</feature>
<reference evidence="12 13" key="1">
    <citation type="submission" date="2017-08" db="EMBL/GenBank/DDBJ databases">
        <title>Complete genome sequence of Gluconacetobacter saccharivorans CV1 isolated from Fermented Vinegar.</title>
        <authorList>
            <person name="Kim S.-Y."/>
        </authorList>
    </citation>
    <scope>NUCLEOTIDE SEQUENCE [LARGE SCALE GENOMIC DNA]</scope>
    <source>
        <strain evidence="12 13">CV1</strain>
    </source>
</reference>
<dbReference type="InterPro" id="IPR036259">
    <property type="entry name" value="MFS_trans_sf"/>
</dbReference>
<dbReference type="InterPro" id="IPR005828">
    <property type="entry name" value="MFS_sugar_transport-like"/>
</dbReference>
<evidence type="ECO:0000313" key="13">
    <source>
        <dbReference type="Proteomes" id="UP000264120"/>
    </source>
</evidence>
<evidence type="ECO:0000256" key="10">
    <source>
        <dbReference type="SAM" id="Phobius"/>
    </source>
</evidence>
<evidence type="ECO:0000256" key="3">
    <source>
        <dbReference type="ARBA" id="ARBA00022448"/>
    </source>
</evidence>
<evidence type="ECO:0000256" key="8">
    <source>
        <dbReference type="ARBA" id="ARBA00023136"/>
    </source>
</evidence>
<feature type="transmembrane region" description="Helical" evidence="10">
    <location>
        <begin position="434"/>
        <end position="452"/>
    </location>
</feature>
<feature type="transmembrane region" description="Helical" evidence="10">
    <location>
        <begin position="362"/>
        <end position="390"/>
    </location>
</feature>
<dbReference type="Gene3D" id="1.20.1250.20">
    <property type="entry name" value="MFS general substrate transporter like domains"/>
    <property type="match status" value="1"/>
</dbReference>
<dbReference type="AlphaFoldDB" id="A0A347W857"/>
<dbReference type="PROSITE" id="PS50850">
    <property type="entry name" value="MFS"/>
    <property type="match status" value="1"/>
</dbReference>
<organism evidence="12 13">
    <name type="scientific">Komagataeibacter saccharivorans</name>
    <dbReference type="NCBI Taxonomy" id="265959"/>
    <lineage>
        <taxon>Bacteria</taxon>
        <taxon>Pseudomonadati</taxon>
        <taxon>Pseudomonadota</taxon>
        <taxon>Alphaproteobacteria</taxon>
        <taxon>Acetobacterales</taxon>
        <taxon>Acetobacteraceae</taxon>
        <taxon>Komagataeibacter</taxon>
    </lineage>
</organism>
<keyword evidence="4" id="KW-1003">Cell membrane</keyword>
<keyword evidence="6 10" id="KW-0812">Transmembrane</keyword>
<dbReference type="FunFam" id="1.20.1250.20:FF:000218">
    <property type="entry name" value="facilitated trehalose transporter Tret1"/>
    <property type="match status" value="1"/>
</dbReference>
<keyword evidence="5" id="KW-0762">Sugar transport</keyword>